<organism evidence="1 2">
    <name type="scientific">Gordonia phage Kampe</name>
    <dbReference type="NCBI Taxonomy" id="1838069"/>
    <lineage>
        <taxon>Viruses</taxon>
        <taxon>Duplodnaviria</taxon>
        <taxon>Heunggongvirae</taxon>
        <taxon>Uroviricota</taxon>
        <taxon>Caudoviricetes</taxon>
        <taxon>Orchidvirus</taxon>
        <taxon>Orchidvirus orchid</taxon>
    </lineage>
</organism>
<evidence type="ECO:0000313" key="2">
    <source>
        <dbReference type="Proteomes" id="UP000230925"/>
    </source>
</evidence>
<name>A0A160DHH7_9CAUD</name>
<dbReference type="EMBL" id="KU998254">
    <property type="protein sequence ID" value="ANA87569.1"/>
    <property type="molecule type" value="Genomic_DNA"/>
</dbReference>
<protein>
    <submittedName>
        <fullName evidence="1">Uncharacterized protein</fullName>
    </submittedName>
</protein>
<proteinExistence type="predicted"/>
<dbReference type="Proteomes" id="UP000230925">
    <property type="component" value="Segment"/>
</dbReference>
<evidence type="ECO:0000313" key="1">
    <source>
        <dbReference type="EMBL" id="ANA87569.1"/>
    </source>
</evidence>
<accession>A0A160DHH7</accession>
<reference evidence="1 2" key="1">
    <citation type="submission" date="2016-03" db="EMBL/GenBank/DDBJ databases">
        <authorList>
            <person name="Montgomery M.T."/>
            <person name="Guerrero C.A."/>
            <person name="Mavrich T.N."/>
            <person name="Pope W.H."/>
            <person name="Garlena R.A."/>
            <person name="Russell D.A."/>
            <person name="Jacobs-Sera D."/>
            <person name="Hendrix R.W."/>
            <person name="Hatfull G.F."/>
        </authorList>
    </citation>
    <scope>NUCLEOTIDE SEQUENCE [LARGE SCALE GENOMIC DNA]</scope>
</reference>
<sequence length="94" mass="10969">MKICAHINLSPYDHDHKRFDSVNEAKQYLYDAYHRHGLVDEGSKYYPNDYEQYHTACIDYYPQCDECDSAMNFHDYPMGRIVIGARGGIKNVSV</sequence>
<gene>
    <name evidence="1" type="primary">111</name>
    <name evidence="1" type="ORF">PBI_KAMPE_111</name>
</gene>